<gene>
    <name evidence="1" type="ORF">METZ01_LOCUS328941</name>
</gene>
<dbReference type="AlphaFoldDB" id="A0A382PT88"/>
<feature type="non-terminal residue" evidence="1">
    <location>
        <position position="1"/>
    </location>
</feature>
<name>A0A382PT88_9ZZZZ</name>
<organism evidence="1">
    <name type="scientific">marine metagenome</name>
    <dbReference type="NCBI Taxonomy" id="408172"/>
    <lineage>
        <taxon>unclassified sequences</taxon>
        <taxon>metagenomes</taxon>
        <taxon>ecological metagenomes</taxon>
    </lineage>
</organism>
<dbReference type="EMBL" id="UINC01109336">
    <property type="protein sequence ID" value="SVC76087.1"/>
    <property type="molecule type" value="Genomic_DNA"/>
</dbReference>
<protein>
    <recommendedName>
        <fullName evidence="2">DUF4835 domain-containing protein</fullName>
    </recommendedName>
</protein>
<dbReference type="Pfam" id="PF16119">
    <property type="entry name" value="DUF4835"/>
    <property type="match status" value="1"/>
</dbReference>
<accession>A0A382PT88</accession>
<reference evidence="1" key="1">
    <citation type="submission" date="2018-05" db="EMBL/GenBank/DDBJ databases">
        <authorList>
            <person name="Lanie J.A."/>
            <person name="Ng W.-L."/>
            <person name="Kazmierczak K.M."/>
            <person name="Andrzejewski T.M."/>
            <person name="Davidsen T.M."/>
            <person name="Wayne K.J."/>
            <person name="Tettelin H."/>
            <person name="Glass J.I."/>
            <person name="Rusch D."/>
            <person name="Podicherti R."/>
            <person name="Tsui H.-C.T."/>
            <person name="Winkler M.E."/>
        </authorList>
    </citation>
    <scope>NUCLEOTIDE SEQUENCE</scope>
</reference>
<sequence>GSKLTASNGLDIKYLDRWWFFEFEREDQFQHDERRFHSVTWLIDFYVHIMIGHELDKFSEFGGEDHFRRAQAISMEGRFDQYFQRGWDERLILVEGLLSDDYKPHRQIRLDFYQGLENQNNNNNPEAKILCRQAVENLKAQYAKNPRDGHVKSFLDAHFIELADIFKTETSPDVYDELIALDPEHSSTYNEYKDNLGQH</sequence>
<evidence type="ECO:0000313" key="1">
    <source>
        <dbReference type="EMBL" id="SVC76087.1"/>
    </source>
</evidence>
<evidence type="ECO:0008006" key="2">
    <source>
        <dbReference type="Google" id="ProtNLM"/>
    </source>
</evidence>
<proteinExistence type="predicted"/>
<dbReference type="InterPro" id="IPR032274">
    <property type="entry name" value="DUF4835"/>
</dbReference>